<dbReference type="EMBL" id="VNHX01000020">
    <property type="protein sequence ID" value="TYP91370.1"/>
    <property type="molecule type" value="Genomic_DNA"/>
</dbReference>
<dbReference type="InterPro" id="IPR035959">
    <property type="entry name" value="RutC-like_sf"/>
</dbReference>
<reference evidence="1 2" key="1">
    <citation type="submission" date="2019-07" db="EMBL/GenBank/DDBJ databases">
        <title>Genomic Encyclopedia of Archaeal and Bacterial Type Strains, Phase II (KMG-II): from individual species to whole genera.</title>
        <authorList>
            <person name="Goeker M."/>
        </authorList>
    </citation>
    <scope>NUCLEOTIDE SEQUENCE [LARGE SCALE GENOMIC DNA]</scope>
    <source>
        <strain evidence="1 2">DSM 18850</strain>
    </source>
</reference>
<dbReference type="SUPFAM" id="SSF55298">
    <property type="entry name" value="YjgF-like"/>
    <property type="match status" value="1"/>
</dbReference>
<dbReference type="PANTHER" id="PTHR43857">
    <property type="entry name" value="BLR7761 PROTEIN"/>
    <property type="match status" value="1"/>
</dbReference>
<dbReference type="RefSeq" id="WP_148909645.1">
    <property type="nucleotide sequence ID" value="NZ_VNHX01000020.1"/>
</dbReference>
<name>A0A5S5D5V1_9SPHI</name>
<evidence type="ECO:0000313" key="1">
    <source>
        <dbReference type="EMBL" id="TYP91370.1"/>
    </source>
</evidence>
<proteinExistence type="predicted"/>
<dbReference type="Proteomes" id="UP000325105">
    <property type="component" value="Unassembled WGS sequence"/>
</dbReference>
<dbReference type="InterPro" id="IPR006175">
    <property type="entry name" value="YjgF/YER057c/UK114"/>
</dbReference>
<evidence type="ECO:0000313" key="2">
    <source>
        <dbReference type="Proteomes" id="UP000325105"/>
    </source>
</evidence>
<accession>A0A5S5D5V1</accession>
<dbReference type="AlphaFoldDB" id="A0A5S5D5V1"/>
<dbReference type="Pfam" id="PF01042">
    <property type="entry name" value="Ribonuc_L-PSP"/>
    <property type="match status" value="1"/>
</dbReference>
<dbReference type="PANTHER" id="PTHR43857:SF1">
    <property type="entry name" value="YJGH FAMILY PROTEIN"/>
    <property type="match status" value="1"/>
</dbReference>
<dbReference type="Gene3D" id="3.30.1330.40">
    <property type="entry name" value="RutC-like"/>
    <property type="match status" value="1"/>
</dbReference>
<organism evidence="1 2">
    <name type="scientific">Sphingobacterium allocomposti</name>
    <dbReference type="NCBI Taxonomy" id="415956"/>
    <lineage>
        <taxon>Bacteria</taxon>
        <taxon>Pseudomonadati</taxon>
        <taxon>Bacteroidota</taxon>
        <taxon>Sphingobacteriia</taxon>
        <taxon>Sphingobacteriales</taxon>
        <taxon>Sphingobacteriaceae</taxon>
        <taxon>Sphingobacterium</taxon>
    </lineage>
</organism>
<keyword evidence="2" id="KW-1185">Reference proteome</keyword>
<gene>
    <name evidence="1" type="ORF">BC792_12078</name>
</gene>
<dbReference type="OrthoDB" id="9795206at2"/>
<sequence length="135" mass="15335">MSRDNILKVVRINPTNISAPVGKYSHVTIVPRNSDLYTFSGQIGVDNNGNIPEPLNEQVHNTFGNIAQILESQRLTPDDIIKVNIWATEEIDWDFLYAEWENLFGETYPSMTVVYIKGLGLAELKIEIEIWASKQ</sequence>
<protein>
    <submittedName>
        <fullName evidence="1">Enamine deaminase RidA (YjgF/YER057c/UK114 family)</fullName>
    </submittedName>
</protein>
<comment type="caution">
    <text evidence="1">The sequence shown here is derived from an EMBL/GenBank/DDBJ whole genome shotgun (WGS) entry which is preliminary data.</text>
</comment>